<organism evidence="3">
    <name type="scientific">Cladocopium goreaui</name>
    <dbReference type="NCBI Taxonomy" id="2562237"/>
    <lineage>
        <taxon>Eukaryota</taxon>
        <taxon>Sar</taxon>
        <taxon>Alveolata</taxon>
        <taxon>Dinophyceae</taxon>
        <taxon>Suessiales</taxon>
        <taxon>Symbiodiniaceae</taxon>
        <taxon>Cladocopium</taxon>
    </lineage>
</organism>
<dbReference type="GO" id="GO:0046872">
    <property type="term" value="F:metal ion binding"/>
    <property type="evidence" value="ECO:0007669"/>
    <property type="project" value="UniProtKB-ARBA"/>
</dbReference>
<evidence type="ECO:0000313" key="5">
    <source>
        <dbReference type="EMBL" id="CAL4773214.1"/>
    </source>
</evidence>
<dbReference type="EMBL" id="CAMXCT030001027">
    <property type="protein sequence ID" value="CAL4773214.1"/>
    <property type="molecule type" value="Genomic_DNA"/>
</dbReference>
<reference evidence="4" key="2">
    <citation type="submission" date="2024-04" db="EMBL/GenBank/DDBJ databases">
        <authorList>
            <person name="Chen Y."/>
            <person name="Shah S."/>
            <person name="Dougan E. K."/>
            <person name="Thang M."/>
            <person name="Chan C."/>
        </authorList>
    </citation>
    <scope>NUCLEOTIDE SEQUENCE [LARGE SCALE GENOMIC DNA]</scope>
</reference>
<evidence type="ECO:0000313" key="4">
    <source>
        <dbReference type="EMBL" id="CAL1139277.1"/>
    </source>
</evidence>
<reference evidence="3" key="1">
    <citation type="submission" date="2022-10" db="EMBL/GenBank/DDBJ databases">
        <authorList>
            <person name="Chen Y."/>
            <person name="Dougan E. K."/>
            <person name="Chan C."/>
            <person name="Rhodes N."/>
            <person name="Thang M."/>
        </authorList>
    </citation>
    <scope>NUCLEOTIDE SEQUENCE</scope>
</reference>
<sequence>MPLVSCFFSTISFLGFRASSQDHQAHLLRRSAGGPRALTTVSPGLGRRRNASQLVLGSNEAVEWWQEVDQQWKMEQRAADPSLKSPFFSLAVEENSTVIAVGGGAGRCASIFGPDASVLATLQGHTGWVRDVLFHEGQLYSIGCNFIKVLRPQKEGDTAARWRSCAHVGDLEANGDLLALAVCGGFLFAVGASKYRHRWKLPALGRPKDWIAEARASLLREPSRHAGRVTCLSCWRDRLVSCGHDGEVVLDSFSSLKRVSLGISRLLSLAIVDKEHIAIGSEDGSIHLLNAKLQTLEPKYVMGPMGRGPTVDISGALCGGLNGAARIPPGIIRESKGTERRSGTSLIHNRGLETRHFSWGQRCSGWCPEGGRKSGWLFWVKVVVSKPVLQRTPTFPGASMTAGAFSDGTFNADVRARVLVGQAQGCEDYHMSCGGRSGARLDGRLSILKEVCGERAGSVSEQTALEPDRTGIGTGSEPDRNRVGTGSEPDRNLIGNVVLHRWPMASKMLTRRYSGTGATPGIGLAKLIRASGHNRGYEHIRQLRGIRWVGAPPGSIRPGSLPLSHFMMNPIRVEIATLIEQLQVLTAKQFILRAPHVRPLTVVVQDFQDGNGISNGEMPSKSEPHGRTFCQVLQKASRFLWGGLCLVAAALAVAEVSWNAQVPPNEATGPWRFKERDPFVEGWRRDPGDERVAALREQLMHSNCMDDLVTFSAMDPDFNVTVAASFFDKHGFLVLEDALSEPLLQNLKNASGHIMEKIFEKDPEGSFGGGAGKLPHRYSLGDASATKSNFHLEAYSALVDLPSTTPLLQKIFGSNDYFAAGCGGDVVLAGAIEYQSLHPDAIWGILDGHVADQKLPPAVTINFVLENLTAINGAMRLVPGSHRLKQNPPNLLQEPDWMHFNTLCPIPAGAAIFRDNRCWHGGTPNLSDKMRVLPNMEYFPPTAMPSLGWLDRSTMPWDIFLGLSPFGQHISRAVVAPPWEEIPGLGTYTPAAILDIMPFLR</sequence>
<keyword evidence="6" id="KW-1185">Reference proteome</keyword>
<dbReference type="SUPFAM" id="SSF50978">
    <property type="entry name" value="WD40 repeat-like"/>
    <property type="match status" value="1"/>
</dbReference>
<name>A0A9P1C756_9DINO</name>
<dbReference type="SUPFAM" id="SSF51197">
    <property type="entry name" value="Clavaminate synthase-like"/>
    <property type="match status" value="1"/>
</dbReference>
<dbReference type="GO" id="GO:0051213">
    <property type="term" value="F:dioxygenase activity"/>
    <property type="evidence" value="ECO:0007669"/>
    <property type="project" value="UniProtKB-KW"/>
</dbReference>
<evidence type="ECO:0000313" key="3">
    <source>
        <dbReference type="EMBL" id="CAI3985902.1"/>
    </source>
</evidence>
<dbReference type="AlphaFoldDB" id="A0A9P1C756"/>
<dbReference type="Gene3D" id="2.130.10.10">
    <property type="entry name" value="YVTN repeat-like/Quinoprotein amine dehydrogenase"/>
    <property type="match status" value="1"/>
</dbReference>
<dbReference type="PANTHER" id="PTHR20883:SF48">
    <property type="entry name" value="ECTOINE DIOXYGENASE"/>
    <property type="match status" value="1"/>
</dbReference>
<comment type="caution">
    <text evidence="3">The sequence shown here is derived from an EMBL/GenBank/DDBJ whole genome shotgun (WGS) entry which is preliminary data.</text>
</comment>
<dbReference type="Pfam" id="PF05721">
    <property type="entry name" value="PhyH"/>
    <property type="match status" value="1"/>
</dbReference>
<dbReference type="Gene3D" id="2.60.120.620">
    <property type="entry name" value="q2cbj1_9rhob like domain"/>
    <property type="match status" value="1"/>
</dbReference>
<dbReference type="PANTHER" id="PTHR20883">
    <property type="entry name" value="PHYTANOYL-COA DIOXYGENASE DOMAIN CONTAINING 1"/>
    <property type="match status" value="1"/>
</dbReference>
<dbReference type="EMBL" id="CAMXCT010001027">
    <property type="protein sequence ID" value="CAI3985902.1"/>
    <property type="molecule type" value="Genomic_DNA"/>
</dbReference>
<gene>
    <name evidence="3" type="ORF">C1SCF055_LOCUS13295</name>
</gene>
<evidence type="ECO:0000256" key="2">
    <source>
        <dbReference type="SAM" id="MobiDB-lite"/>
    </source>
</evidence>
<proteinExistence type="predicted"/>
<dbReference type="EMBL" id="CAMXCT020001027">
    <property type="protein sequence ID" value="CAL1139277.1"/>
    <property type="molecule type" value="Genomic_DNA"/>
</dbReference>
<accession>A0A9P1C756</accession>
<protein>
    <submittedName>
        <fullName evidence="5">Phytanoyl-CoA dioxygenase</fullName>
    </submittedName>
</protein>
<dbReference type="OrthoDB" id="417095at2759"/>
<dbReference type="InterPro" id="IPR036322">
    <property type="entry name" value="WD40_repeat_dom_sf"/>
</dbReference>
<dbReference type="InterPro" id="IPR015943">
    <property type="entry name" value="WD40/YVTN_repeat-like_dom_sf"/>
</dbReference>
<evidence type="ECO:0000256" key="1">
    <source>
        <dbReference type="ARBA" id="ARBA00001962"/>
    </source>
</evidence>
<keyword evidence="5" id="KW-0223">Dioxygenase</keyword>
<feature type="region of interest" description="Disordered" evidence="2">
    <location>
        <begin position="458"/>
        <end position="490"/>
    </location>
</feature>
<dbReference type="InterPro" id="IPR008775">
    <property type="entry name" value="Phytyl_CoA_dOase-like"/>
</dbReference>
<keyword evidence="5" id="KW-0560">Oxidoreductase</keyword>
<dbReference type="Proteomes" id="UP001152797">
    <property type="component" value="Unassembled WGS sequence"/>
</dbReference>
<evidence type="ECO:0000313" key="6">
    <source>
        <dbReference type="Proteomes" id="UP001152797"/>
    </source>
</evidence>
<comment type="cofactor">
    <cofactor evidence="1">
        <name>Fe cation</name>
        <dbReference type="ChEBI" id="CHEBI:24875"/>
    </cofactor>
</comment>